<reference evidence="1 2" key="1">
    <citation type="submission" date="2018-08" db="EMBL/GenBank/DDBJ databases">
        <title>Genomic Encyclopedia of Archaeal and Bacterial Type Strains, Phase II (KMG-II): from individual species to whole genera.</title>
        <authorList>
            <person name="Goeker M."/>
        </authorList>
    </citation>
    <scope>NUCLEOTIDE SEQUENCE [LARGE SCALE GENOMIC DNA]</scope>
    <source>
        <strain evidence="1 2">DSM 45791</strain>
    </source>
</reference>
<keyword evidence="2" id="KW-1185">Reference proteome</keyword>
<accession>A0A3E0IAM6</accession>
<name>A0A3E0IAM6_9PSEU</name>
<comment type="caution">
    <text evidence="1">The sequence shown here is derived from an EMBL/GenBank/DDBJ whole genome shotgun (WGS) entry which is preliminary data.</text>
</comment>
<protein>
    <recommendedName>
        <fullName evidence="3">DNA-directed RNA polymerase specialized sigma24 family protein</fullName>
    </recommendedName>
</protein>
<evidence type="ECO:0008006" key="3">
    <source>
        <dbReference type="Google" id="ProtNLM"/>
    </source>
</evidence>
<dbReference type="Proteomes" id="UP000256269">
    <property type="component" value="Unassembled WGS sequence"/>
</dbReference>
<evidence type="ECO:0000313" key="1">
    <source>
        <dbReference type="EMBL" id="REH55195.1"/>
    </source>
</evidence>
<dbReference type="OrthoDB" id="3215396at2"/>
<evidence type="ECO:0000313" key="2">
    <source>
        <dbReference type="Proteomes" id="UP000256269"/>
    </source>
</evidence>
<proteinExistence type="predicted"/>
<dbReference type="EMBL" id="QUNO01000001">
    <property type="protein sequence ID" value="REH55195.1"/>
    <property type="molecule type" value="Genomic_DNA"/>
</dbReference>
<dbReference type="RefSeq" id="WP_116172168.1">
    <property type="nucleotide sequence ID" value="NZ_CP144375.1"/>
</dbReference>
<gene>
    <name evidence="1" type="ORF">BCF44_101212</name>
</gene>
<sequence length="283" mass="31588">MFGGEQVGGQPPLEAAATDLQPDDSITAPALDAAHAALTDLHTNGFDAIERAEAEWAADRIARLQADHDLVEELRADGFDSRGYAVFTQTLADYGLPVIQAWIRRRDIFRLTAKRGRPVTCSDELRERLSRDFDDRQELASMVVARALVHFRDLALVRGGWSPQGGASLTTFFIGACIQVFPNEFRSWVKQYDRGAGLVHAEDTDLDLRLDNDPAIQVCLTETFQEALASATTYSERLAHVLAAKALHDVDYSELARRWNTTEDALKQQVYRWRKQQKGGADD</sequence>
<dbReference type="AlphaFoldDB" id="A0A3E0IAM6"/>
<organism evidence="1 2">
    <name type="scientific">Kutzneria buriramensis</name>
    <dbReference type="NCBI Taxonomy" id="1045776"/>
    <lineage>
        <taxon>Bacteria</taxon>
        <taxon>Bacillati</taxon>
        <taxon>Actinomycetota</taxon>
        <taxon>Actinomycetes</taxon>
        <taxon>Pseudonocardiales</taxon>
        <taxon>Pseudonocardiaceae</taxon>
        <taxon>Kutzneria</taxon>
    </lineage>
</organism>